<dbReference type="PANTHER" id="PTHR43790:SF8">
    <property type="entry name" value="SUGAR ABC TRANSPORTER ATP-BINDING PROTEIN"/>
    <property type="match status" value="1"/>
</dbReference>
<dbReference type="EMBL" id="AP012029">
    <property type="protein sequence ID" value="BAJ63740.1"/>
    <property type="molecule type" value="Genomic_DNA"/>
</dbReference>
<dbReference type="InParanoid" id="E8N5M6"/>
<dbReference type="Pfam" id="PF07730">
    <property type="entry name" value="HisKA_3"/>
    <property type="match status" value="1"/>
</dbReference>
<dbReference type="RefSeq" id="WP_013560119.1">
    <property type="nucleotide sequence ID" value="NC_014960.1"/>
</dbReference>
<name>E8N5M6_ANATU</name>
<evidence type="ECO:0000256" key="4">
    <source>
        <dbReference type="SAM" id="Coils"/>
    </source>
</evidence>
<dbReference type="SMART" id="SM00382">
    <property type="entry name" value="AAA"/>
    <property type="match status" value="1"/>
</dbReference>
<dbReference type="InterPro" id="IPR003594">
    <property type="entry name" value="HATPase_dom"/>
</dbReference>
<evidence type="ECO:0000259" key="6">
    <source>
        <dbReference type="PROSITE" id="PS50893"/>
    </source>
</evidence>
<dbReference type="HOGENOM" id="CLU_507767_0_0_0"/>
<dbReference type="InterPro" id="IPR003593">
    <property type="entry name" value="AAA+_ATPase"/>
</dbReference>
<dbReference type="InterPro" id="IPR027417">
    <property type="entry name" value="P-loop_NTPase"/>
</dbReference>
<keyword evidence="8" id="KW-1185">Reference proteome</keyword>
<evidence type="ECO:0000259" key="5">
    <source>
        <dbReference type="PROSITE" id="PS50109"/>
    </source>
</evidence>
<protein>
    <submittedName>
        <fullName evidence="7">ABC transporter ATP-binding protein</fullName>
    </submittedName>
</protein>
<dbReference type="GO" id="GO:0005524">
    <property type="term" value="F:ATP binding"/>
    <property type="evidence" value="ECO:0007669"/>
    <property type="project" value="UniProtKB-KW"/>
</dbReference>
<dbReference type="InterPro" id="IPR050107">
    <property type="entry name" value="ABC_carbohydrate_import_ATPase"/>
</dbReference>
<dbReference type="STRING" id="926569.ANT_17140"/>
<keyword evidence="4" id="KW-0175">Coiled coil</keyword>
<evidence type="ECO:0000313" key="7">
    <source>
        <dbReference type="EMBL" id="BAJ63740.1"/>
    </source>
</evidence>
<evidence type="ECO:0000313" key="8">
    <source>
        <dbReference type="Proteomes" id="UP000008922"/>
    </source>
</evidence>
<dbReference type="AlphaFoldDB" id="E8N5M6"/>
<feature type="coiled-coil region" evidence="4">
    <location>
        <begin position="294"/>
        <end position="324"/>
    </location>
</feature>
<dbReference type="PROSITE" id="PS50893">
    <property type="entry name" value="ABC_TRANSPORTER_2"/>
    <property type="match status" value="1"/>
</dbReference>
<feature type="domain" description="ABC transporter" evidence="6">
    <location>
        <begin position="7"/>
        <end position="247"/>
    </location>
</feature>
<reference evidence="7 8" key="1">
    <citation type="submission" date="2010-12" db="EMBL/GenBank/DDBJ databases">
        <title>Whole genome sequence of Anaerolinea thermophila UNI-1.</title>
        <authorList>
            <person name="Narita-Yamada S."/>
            <person name="Kishi E."/>
            <person name="Watanabe Y."/>
            <person name="Takasaki K."/>
            <person name="Ankai A."/>
            <person name="Oguchi A."/>
            <person name="Fukui S."/>
            <person name="Takahashi M."/>
            <person name="Yashiro I."/>
            <person name="Hosoyama A."/>
            <person name="Sekiguchi Y."/>
            <person name="Hanada S."/>
            <person name="Fujita N."/>
        </authorList>
    </citation>
    <scope>NUCLEOTIDE SEQUENCE [LARGE SCALE GENOMIC DNA]</scope>
    <source>
        <strain evidence="8">DSM 14523 / JCM 11388 / NBRC 100420 / UNI-1</strain>
    </source>
</reference>
<dbReference type="PANTHER" id="PTHR43790">
    <property type="entry name" value="CARBOHYDRATE TRANSPORT ATP-BINDING PROTEIN MG119-RELATED"/>
    <property type="match status" value="1"/>
</dbReference>
<dbReference type="GO" id="GO:0016887">
    <property type="term" value="F:ATP hydrolysis activity"/>
    <property type="evidence" value="ECO:0007669"/>
    <property type="project" value="InterPro"/>
</dbReference>
<dbReference type="GO" id="GO:0046983">
    <property type="term" value="F:protein dimerization activity"/>
    <property type="evidence" value="ECO:0007669"/>
    <property type="project" value="InterPro"/>
</dbReference>
<dbReference type="SUPFAM" id="SSF55874">
    <property type="entry name" value="ATPase domain of HSP90 chaperone/DNA topoisomerase II/histidine kinase"/>
    <property type="match status" value="1"/>
</dbReference>
<keyword evidence="3 7" id="KW-0067">ATP-binding</keyword>
<evidence type="ECO:0000256" key="1">
    <source>
        <dbReference type="ARBA" id="ARBA00022741"/>
    </source>
</evidence>
<dbReference type="GO" id="GO:0016020">
    <property type="term" value="C:membrane"/>
    <property type="evidence" value="ECO:0007669"/>
    <property type="project" value="InterPro"/>
</dbReference>
<evidence type="ECO:0000256" key="2">
    <source>
        <dbReference type="ARBA" id="ARBA00022777"/>
    </source>
</evidence>
<keyword evidence="1" id="KW-0547">Nucleotide-binding</keyword>
<keyword evidence="2" id="KW-0808">Transferase</keyword>
<keyword evidence="2" id="KW-0418">Kinase</keyword>
<organism evidence="7 8">
    <name type="scientific">Anaerolinea thermophila (strain DSM 14523 / JCM 11388 / NBRC 100420 / UNI-1)</name>
    <dbReference type="NCBI Taxonomy" id="926569"/>
    <lineage>
        <taxon>Bacteria</taxon>
        <taxon>Bacillati</taxon>
        <taxon>Chloroflexota</taxon>
        <taxon>Anaerolineae</taxon>
        <taxon>Anaerolineales</taxon>
        <taxon>Anaerolineaceae</taxon>
        <taxon>Anaerolinea</taxon>
    </lineage>
</organism>
<dbReference type="SMART" id="SM00387">
    <property type="entry name" value="HATPase_c"/>
    <property type="match status" value="1"/>
</dbReference>
<dbReference type="KEGG" id="atm:ANT_17140"/>
<dbReference type="Gene3D" id="3.40.50.300">
    <property type="entry name" value="P-loop containing nucleotide triphosphate hydrolases"/>
    <property type="match status" value="1"/>
</dbReference>
<feature type="domain" description="Histidine kinase" evidence="5">
    <location>
        <begin position="332"/>
        <end position="525"/>
    </location>
</feature>
<sequence>MSPEPLLRVINLTKTFGSLTAVQNVSFDLYPGEVVGLAGSIGSGKSVLILMLAGLYSPNFGDVYFGTRRLRWPFYAKDYQIGVIHQKPELADRLDITSNLFLGHEIGFPPFMGWWRIPDRKQMDEKARQILQQLDIRIESLHQRVGELSSEQRQMIAIGRLLTQPVRLVIIDEPTILLSYPNQQRLLSLVQSWRNQGVAVLFSSNNLDHLFQVSDRILILRQGRKVAELDTDHTTREEVVAALFGYDDGRDLTPVLWALDGIYRTRESMERLRYYQMLLEKDLAAQDSLNRQLFEQLSEQLRTLDQANLALQEAHRRLLSEREEERKSLARELHDDVIQDLLSVNYRLEEIEENPSGQKSELSQVRGQIRKLVGEIRQICGNLRPPTIDSLGLGAAIQSYTQEWFDRTGIEVSLELDPNLGRLPELTELSIFRIIQEGLNNVWKHAHATRVEVKVQHTSPRTLLVSIMDDGQGIPEELDLNELNAQGHYGLLGINERVALLGGRFRLQHQPGGGTLLQVEIPHPRVETEILSKLDV</sequence>
<dbReference type="Gene3D" id="1.20.5.1930">
    <property type="match status" value="1"/>
</dbReference>
<proteinExistence type="predicted"/>
<dbReference type="Pfam" id="PF00005">
    <property type="entry name" value="ABC_tran"/>
    <property type="match status" value="1"/>
</dbReference>
<dbReference type="Pfam" id="PF02518">
    <property type="entry name" value="HATPase_c"/>
    <property type="match status" value="1"/>
</dbReference>
<gene>
    <name evidence="7" type="ordered locus">ANT_17140</name>
</gene>
<dbReference type="Proteomes" id="UP000008922">
    <property type="component" value="Chromosome"/>
</dbReference>
<dbReference type="CDD" id="cd16917">
    <property type="entry name" value="HATPase_UhpB-NarQ-NarX-like"/>
    <property type="match status" value="1"/>
</dbReference>
<dbReference type="eggNOG" id="COG1129">
    <property type="taxonomic scope" value="Bacteria"/>
</dbReference>
<accession>E8N5M6</accession>
<dbReference type="InterPro" id="IPR036890">
    <property type="entry name" value="HATPase_C_sf"/>
</dbReference>
<dbReference type="SUPFAM" id="SSF52540">
    <property type="entry name" value="P-loop containing nucleoside triphosphate hydrolases"/>
    <property type="match status" value="1"/>
</dbReference>
<dbReference type="InterPro" id="IPR003439">
    <property type="entry name" value="ABC_transporter-like_ATP-bd"/>
</dbReference>
<dbReference type="InterPro" id="IPR005467">
    <property type="entry name" value="His_kinase_dom"/>
</dbReference>
<dbReference type="GO" id="GO:0000155">
    <property type="term" value="F:phosphorelay sensor kinase activity"/>
    <property type="evidence" value="ECO:0007669"/>
    <property type="project" value="InterPro"/>
</dbReference>
<dbReference type="InterPro" id="IPR011712">
    <property type="entry name" value="Sig_transdc_His_kin_sub3_dim/P"/>
</dbReference>
<dbReference type="Gene3D" id="3.30.565.10">
    <property type="entry name" value="Histidine kinase-like ATPase, C-terminal domain"/>
    <property type="match status" value="1"/>
</dbReference>
<evidence type="ECO:0000256" key="3">
    <source>
        <dbReference type="ARBA" id="ARBA00022840"/>
    </source>
</evidence>
<dbReference type="PROSITE" id="PS50109">
    <property type="entry name" value="HIS_KIN"/>
    <property type="match status" value="1"/>
</dbReference>
<dbReference type="eggNOG" id="COG4585">
    <property type="taxonomic scope" value="Bacteria"/>
</dbReference>